<protein>
    <recommendedName>
        <fullName evidence="6">Small ribosomal subunit protein mS25</fullName>
    </recommendedName>
    <alternativeName>
        <fullName evidence="7">28S ribosomal protein S25, mitochondrial</fullName>
    </alternativeName>
</protein>
<evidence type="ECO:0000313" key="10">
    <source>
        <dbReference type="RefSeq" id="XP_005109207.1"/>
    </source>
</evidence>
<evidence type="ECO:0000256" key="6">
    <source>
        <dbReference type="ARBA" id="ARBA00035139"/>
    </source>
</evidence>
<accession>A0ABM1AAF8</accession>
<dbReference type="SUPFAM" id="SSF52833">
    <property type="entry name" value="Thioredoxin-like"/>
    <property type="match status" value="1"/>
</dbReference>
<sequence length="173" mass="19883">MPFMKGAAPIRRTVKYLEQGALVFKDSVRIVTFHFNNNHSSSKGAEDFVFWHFAQMQYKNPNIQLCVLNNMTPSPFVQCFFDSGSKLVLDVDDQDKETILQTVKRIFCKTEETLQAEKLAKEMKTNPANFGYQCTSECICEIPGQVPCSRWVSPPKEQRGKFWLQGKDVEEDD</sequence>
<name>A0ABM1AAF8_APLCA</name>
<dbReference type="PANTHER" id="PTHR13274:SF2">
    <property type="entry name" value="SMALL RIBOSOMAL SUBUNIT PROTEIN MS25"/>
    <property type="match status" value="1"/>
</dbReference>
<evidence type="ECO:0000259" key="8">
    <source>
        <dbReference type="SMART" id="SM00916"/>
    </source>
</evidence>
<keyword evidence="3 10" id="KW-0689">Ribosomal protein</keyword>
<evidence type="ECO:0000313" key="9">
    <source>
        <dbReference type="Proteomes" id="UP000694888"/>
    </source>
</evidence>
<feature type="domain" description="Ribosomal protein/NADH dehydrogenase" evidence="8">
    <location>
        <begin position="37"/>
        <end position="110"/>
    </location>
</feature>
<dbReference type="InterPro" id="IPR036249">
    <property type="entry name" value="Thioredoxin-like_sf"/>
</dbReference>
<dbReference type="Pfam" id="PF05047">
    <property type="entry name" value="L51_S25_CI-B8"/>
    <property type="match status" value="1"/>
</dbReference>
<evidence type="ECO:0000256" key="3">
    <source>
        <dbReference type="ARBA" id="ARBA00022980"/>
    </source>
</evidence>
<keyword evidence="9" id="KW-1185">Reference proteome</keyword>
<gene>
    <name evidence="10 11" type="primary">LOC101845275</name>
</gene>
<comment type="subcellular location">
    <subcellularLocation>
        <location evidence="1">Mitochondrion</location>
    </subcellularLocation>
</comment>
<dbReference type="InterPro" id="IPR007741">
    <property type="entry name" value="Ribosomal_mL43/mS25/NADH_DH"/>
</dbReference>
<dbReference type="Gene3D" id="3.40.30.10">
    <property type="entry name" value="Glutaredoxin"/>
    <property type="match status" value="1"/>
</dbReference>
<dbReference type="SMART" id="SM00916">
    <property type="entry name" value="L51_S25_CI-B8"/>
    <property type="match status" value="1"/>
</dbReference>
<evidence type="ECO:0000256" key="4">
    <source>
        <dbReference type="ARBA" id="ARBA00023128"/>
    </source>
</evidence>
<evidence type="ECO:0000256" key="5">
    <source>
        <dbReference type="ARBA" id="ARBA00023274"/>
    </source>
</evidence>
<keyword evidence="5" id="KW-0687">Ribonucleoprotein</keyword>
<reference evidence="10 11" key="1">
    <citation type="submission" date="2025-05" db="UniProtKB">
        <authorList>
            <consortium name="RefSeq"/>
        </authorList>
    </citation>
    <scope>IDENTIFICATION</scope>
</reference>
<dbReference type="RefSeq" id="XP_012943949.1">
    <property type="nucleotide sequence ID" value="XM_013088495.2"/>
</dbReference>
<proteinExistence type="inferred from homology"/>
<dbReference type="InterPro" id="IPR040049">
    <property type="entry name" value="Ribosomal_mS25/mL61"/>
</dbReference>
<keyword evidence="4" id="KW-0496">Mitochondrion</keyword>
<organism evidence="9 11">
    <name type="scientific">Aplysia californica</name>
    <name type="common">California sea hare</name>
    <dbReference type="NCBI Taxonomy" id="6500"/>
    <lineage>
        <taxon>Eukaryota</taxon>
        <taxon>Metazoa</taxon>
        <taxon>Spiralia</taxon>
        <taxon>Lophotrochozoa</taxon>
        <taxon>Mollusca</taxon>
        <taxon>Gastropoda</taxon>
        <taxon>Heterobranchia</taxon>
        <taxon>Euthyneura</taxon>
        <taxon>Tectipleura</taxon>
        <taxon>Aplysiida</taxon>
        <taxon>Aplysioidea</taxon>
        <taxon>Aplysiidae</taxon>
        <taxon>Aplysia</taxon>
    </lineage>
</organism>
<evidence type="ECO:0000256" key="2">
    <source>
        <dbReference type="ARBA" id="ARBA00008046"/>
    </source>
</evidence>
<dbReference type="GeneID" id="101845275"/>
<evidence type="ECO:0000256" key="7">
    <source>
        <dbReference type="ARBA" id="ARBA00035369"/>
    </source>
</evidence>
<evidence type="ECO:0000313" key="11">
    <source>
        <dbReference type="RefSeq" id="XP_012943949.1"/>
    </source>
</evidence>
<evidence type="ECO:0000256" key="1">
    <source>
        <dbReference type="ARBA" id="ARBA00004173"/>
    </source>
</evidence>
<dbReference type="GO" id="GO:0005840">
    <property type="term" value="C:ribosome"/>
    <property type="evidence" value="ECO:0007669"/>
    <property type="project" value="UniProtKB-KW"/>
</dbReference>
<comment type="similarity">
    <text evidence="2">Belongs to the mitochondrion-specific ribosomal protein mS25 family.</text>
</comment>
<dbReference type="PANTHER" id="PTHR13274">
    <property type="entry name" value="MITOCHONDRIAL RIBOSOMAL PROTEIN S25"/>
    <property type="match status" value="1"/>
</dbReference>
<dbReference type="Proteomes" id="UP000694888">
    <property type="component" value="Unplaced"/>
</dbReference>
<dbReference type="RefSeq" id="XP_005109207.1">
    <property type="nucleotide sequence ID" value="XM_005109150.3"/>
</dbReference>